<reference evidence="5 6" key="1">
    <citation type="journal article" date="2010" name="Stand. Genomic Sci.">
        <title>Complete genome sequence of Spirochaeta smaragdinae type strain (SEBR 4228).</title>
        <authorList>
            <person name="Mavromatis K."/>
            <person name="Yasawong M."/>
            <person name="Chertkov O."/>
            <person name="Lapidus A."/>
            <person name="Lucas S."/>
            <person name="Nolan M."/>
            <person name="Del Rio T.G."/>
            <person name="Tice H."/>
            <person name="Cheng J.F."/>
            <person name="Pitluck S."/>
            <person name="Liolios K."/>
            <person name="Ivanova N."/>
            <person name="Tapia R."/>
            <person name="Han C."/>
            <person name="Bruce D."/>
            <person name="Goodwin L."/>
            <person name="Pati A."/>
            <person name="Chen A."/>
            <person name="Palaniappan K."/>
            <person name="Land M."/>
            <person name="Hauser L."/>
            <person name="Chang Y.J."/>
            <person name="Jeffries C.D."/>
            <person name="Detter J.C."/>
            <person name="Rohde M."/>
            <person name="Brambilla E."/>
            <person name="Spring S."/>
            <person name="Goker M."/>
            <person name="Sikorski J."/>
            <person name="Woyke T."/>
            <person name="Bristow J."/>
            <person name="Eisen J.A."/>
            <person name="Markowitz V."/>
            <person name="Hugenholtz P."/>
            <person name="Klenk H.P."/>
            <person name="Kyrpides N.C."/>
        </authorList>
    </citation>
    <scope>NUCLEOTIDE SEQUENCE [LARGE SCALE GENOMIC DNA]</scope>
    <source>
        <strain evidence="6">DSM 11293 / JCM 15392 / SEBR 4228</strain>
    </source>
</reference>
<dbReference type="InterPro" id="IPR013780">
    <property type="entry name" value="Glyco_hydro_b"/>
</dbReference>
<evidence type="ECO:0000256" key="1">
    <source>
        <dbReference type="ARBA" id="ARBA00008061"/>
    </source>
</evidence>
<evidence type="ECO:0000256" key="2">
    <source>
        <dbReference type="ARBA" id="ARBA00022801"/>
    </source>
</evidence>
<dbReference type="FunFam" id="3.90.400.10:FF:000002">
    <property type="entry name" value="Sucrose isomerase"/>
    <property type="match status" value="1"/>
</dbReference>
<dbReference type="OrthoDB" id="9805159at2"/>
<dbReference type="PANTHER" id="PTHR10357">
    <property type="entry name" value="ALPHA-AMYLASE FAMILY MEMBER"/>
    <property type="match status" value="1"/>
</dbReference>
<dbReference type="InterPro" id="IPR045857">
    <property type="entry name" value="O16G_dom_2"/>
</dbReference>
<dbReference type="PANTHER" id="PTHR10357:SF179">
    <property type="entry name" value="NEUTRAL AND BASIC AMINO ACID TRANSPORT PROTEIN RBAT"/>
    <property type="match status" value="1"/>
</dbReference>
<dbReference type="SUPFAM" id="SSF51445">
    <property type="entry name" value="(Trans)glycosidases"/>
    <property type="match status" value="1"/>
</dbReference>
<dbReference type="AlphaFoldDB" id="E1R450"/>
<protein>
    <submittedName>
        <fullName evidence="5">Alpha amylase catalytic region</fullName>
    </submittedName>
</protein>
<dbReference type="HOGENOM" id="CLU_006462_2_3_12"/>
<dbReference type="KEGG" id="ssm:Spirs_1345"/>
<dbReference type="InterPro" id="IPR006047">
    <property type="entry name" value="GH13_cat_dom"/>
</dbReference>
<dbReference type="GO" id="GO:0009313">
    <property type="term" value="P:oligosaccharide catabolic process"/>
    <property type="evidence" value="ECO:0007669"/>
    <property type="project" value="TreeGrafter"/>
</dbReference>
<proteinExistence type="inferred from homology"/>
<name>E1R450_SEDSS</name>
<dbReference type="Gene3D" id="3.90.400.10">
    <property type="entry name" value="Oligo-1,6-glucosidase, Domain 2"/>
    <property type="match status" value="1"/>
</dbReference>
<evidence type="ECO:0000259" key="4">
    <source>
        <dbReference type="SMART" id="SM00642"/>
    </source>
</evidence>
<dbReference type="RefSeq" id="WP_013253936.1">
    <property type="nucleotide sequence ID" value="NC_014364.1"/>
</dbReference>
<sequence>MGQLHRDDNWWKEGVIYQIYPRSFFDADGDGVGDLDGIRTRLDYLRELGVSGIWISPINKSPMFDFGYDISDYREIDPVFGDIEAFRRLLDEAHRRNIGVIMDMVFNHTSVLHSWFIESRSSKDNPYRDFYVWRKPKKGGRVPNNWKASFGGSCWSFDEKSGEYYLHSFLPEQPDLNWANPRCRKAIFDELEFWLKEGVDGFRLDVINLIGKDPEFRDNPFTFGWPPRPYEMQRHLYDRNSPATGDYLRQLRRLLNRYPGSFAVGEIYLDKPVDQELAASFTGVQDQLHLAFDFSLTFSPWSARRFGSIFEGQYRAALRYGGTPCFVFSNHDVVRALSRYAPSSDREMKEAVAKLIGVMLLTQGGTPFLYMGEEIGMENAAVPRSRLADPVGIRYWPFHKGRDGERLPMQWDGGPCAGFSSNPDARPWLPLHPNYQEVNVADQQGRAGSVLSCFKALIALRSKYPALRRGGFTLIQAEEKELLVYLREADTKERFLVCVNFSSKRHQSLKVENGRWRKLFSTHASDFSEQGTQVVIEQESMLAPLEGMILISQ</sequence>
<gene>
    <name evidence="5" type="ordered locus">Spirs_1345</name>
</gene>
<dbReference type="Gene3D" id="2.60.40.1180">
    <property type="entry name" value="Golgi alpha-mannosidase II"/>
    <property type="match status" value="1"/>
</dbReference>
<dbReference type="Gene3D" id="3.20.20.80">
    <property type="entry name" value="Glycosidases"/>
    <property type="match status" value="2"/>
</dbReference>
<evidence type="ECO:0000313" key="5">
    <source>
        <dbReference type="EMBL" id="ADK80472.1"/>
    </source>
</evidence>
<dbReference type="STRING" id="573413.Spirs_1345"/>
<keyword evidence="6" id="KW-1185">Reference proteome</keyword>
<dbReference type="InterPro" id="IPR017853">
    <property type="entry name" value="GH"/>
</dbReference>
<dbReference type="EMBL" id="CP002116">
    <property type="protein sequence ID" value="ADK80472.1"/>
    <property type="molecule type" value="Genomic_DNA"/>
</dbReference>
<dbReference type="CAZy" id="GH13">
    <property type="family name" value="Glycoside Hydrolase Family 13"/>
</dbReference>
<accession>E1R450</accession>
<comment type="similarity">
    <text evidence="1">Belongs to the glycosyl hydrolase 13 family.</text>
</comment>
<keyword evidence="3" id="KW-0326">Glycosidase</keyword>
<evidence type="ECO:0000256" key="3">
    <source>
        <dbReference type="ARBA" id="ARBA00023295"/>
    </source>
</evidence>
<organism evidence="5 6">
    <name type="scientific">Sediminispirochaeta smaragdinae (strain DSM 11293 / JCM 15392 / SEBR 4228)</name>
    <name type="common">Spirochaeta smaragdinae</name>
    <dbReference type="NCBI Taxonomy" id="573413"/>
    <lineage>
        <taxon>Bacteria</taxon>
        <taxon>Pseudomonadati</taxon>
        <taxon>Spirochaetota</taxon>
        <taxon>Spirochaetia</taxon>
        <taxon>Spirochaetales</taxon>
        <taxon>Spirochaetaceae</taxon>
        <taxon>Sediminispirochaeta</taxon>
    </lineage>
</organism>
<dbReference type="Proteomes" id="UP000002318">
    <property type="component" value="Chromosome"/>
</dbReference>
<evidence type="ECO:0000313" key="6">
    <source>
        <dbReference type="Proteomes" id="UP000002318"/>
    </source>
</evidence>
<feature type="domain" description="Glycosyl hydrolase family 13 catalytic" evidence="4">
    <location>
        <begin position="18"/>
        <end position="406"/>
    </location>
</feature>
<dbReference type="CDD" id="cd11333">
    <property type="entry name" value="AmyAc_SI_OligoGlu_DGase"/>
    <property type="match status" value="1"/>
</dbReference>
<keyword evidence="2" id="KW-0378">Hydrolase</keyword>
<dbReference type="Pfam" id="PF00128">
    <property type="entry name" value="Alpha-amylase"/>
    <property type="match status" value="1"/>
</dbReference>
<dbReference type="GO" id="GO:0004556">
    <property type="term" value="F:alpha-amylase activity"/>
    <property type="evidence" value="ECO:0007669"/>
    <property type="project" value="TreeGrafter"/>
</dbReference>
<dbReference type="eggNOG" id="COG0366">
    <property type="taxonomic scope" value="Bacteria"/>
</dbReference>
<dbReference type="SMART" id="SM00642">
    <property type="entry name" value="Aamy"/>
    <property type="match status" value="1"/>
</dbReference>